<protein>
    <submittedName>
        <fullName evidence="1">Uncharacterized protein</fullName>
    </submittedName>
</protein>
<evidence type="ECO:0000313" key="1">
    <source>
        <dbReference type="EMBL" id="KPA85329.1"/>
    </source>
</evidence>
<dbReference type="VEuPathDB" id="TriTrypDB:LpyrH10_02_6320"/>
<evidence type="ECO:0000313" key="2">
    <source>
        <dbReference type="Proteomes" id="UP000037923"/>
    </source>
</evidence>
<name>A0A0M9G9G4_LEPPY</name>
<keyword evidence="2" id="KW-1185">Reference proteome</keyword>
<organism evidence="1 2">
    <name type="scientific">Leptomonas pyrrhocoris</name>
    <name type="common">Firebug parasite</name>
    <dbReference type="NCBI Taxonomy" id="157538"/>
    <lineage>
        <taxon>Eukaryota</taxon>
        <taxon>Discoba</taxon>
        <taxon>Euglenozoa</taxon>
        <taxon>Kinetoplastea</taxon>
        <taxon>Metakinetoplastina</taxon>
        <taxon>Trypanosomatida</taxon>
        <taxon>Trypanosomatidae</taxon>
        <taxon>Leishmaniinae</taxon>
        <taxon>Leptomonas</taxon>
    </lineage>
</organism>
<proteinExistence type="predicted"/>
<comment type="caution">
    <text evidence="1">The sequence shown here is derived from an EMBL/GenBank/DDBJ whole genome shotgun (WGS) entry which is preliminary data.</text>
</comment>
<dbReference type="RefSeq" id="XP_015663768.1">
    <property type="nucleotide sequence ID" value="XM_015798248.1"/>
</dbReference>
<dbReference type="Proteomes" id="UP000037923">
    <property type="component" value="Unassembled WGS sequence"/>
</dbReference>
<accession>A0A0M9G9G4</accession>
<dbReference type="GeneID" id="26901953"/>
<gene>
    <name evidence="1" type="ORF">ABB37_01658</name>
</gene>
<sequence>MRALREVHAKTVRLCSGTLLTEPSGAGKNSELGYSMGVEIISCMQDGALKLRNERNEGAL</sequence>
<dbReference type="EMBL" id="LGTL01000002">
    <property type="protein sequence ID" value="KPA85329.1"/>
    <property type="molecule type" value="Genomic_DNA"/>
</dbReference>
<dbReference type="AlphaFoldDB" id="A0A0M9G9G4"/>
<reference evidence="1 2" key="1">
    <citation type="submission" date="2015-07" db="EMBL/GenBank/DDBJ databases">
        <title>High-quality genome of monoxenous trypanosomatid Leptomonas pyrrhocoris.</title>
        <authorList>
            <person name="Flegontov P."/>
            <person name="Butenko A."/>
            <person name="Firsov S."/>
            <person name="Vlcek C."/>
            <person name="Logacheva M.D."/>
            <person name="Field M."/>
            <person name="Filatov D."/>
            <person name="Flegontova O."/>
            <person name="Gerasimov E."/>
            <person name="Jackson A.P."/>
            <person name="Kelly S."/>
            <person name="Opperdoes F."/>
            <person name="O'Reilly A."/>
            <person name="Votypka J."/>
            <person name="Yurchenko V."/>
            <person name="Lukes J."/>
        </authorList>
    </citation>
    <scope>NUCLEOTIDE SEQUENCE [LARGE SCALE GENOMIC DNA]</scope>
    <source>
        <strain evidence="1">H10</strain>
    </source>
</reference>